<accession>A2DYL1</accession>
<evidence type="ECO:0008006" key="3">
    <source>
        <dbReference type="Google" id="ProtNLM"/>
    </source>
</evidence>
<reference evidence="1" key="2">
    <citation type="journal article" date="2007" name="Science">
        <title>Draft genome sequence of the sexually transmitted pathogen Trichomonas vaginalis.</title>
        <authorList>
            <person name="Carlton J.M."/>
            <person name="Hirt R.P."/>
            <person name="Silva J.C."/>
            <person name="Delcher A.L."/>
            <person name="Schatz M."/>
            <person name="Zhao Q."/>
            <person name="Wortman J.R."/>
            <person name="Bidwell S.L."/>
            <person name="Alsmark U.C.M."/>
            <person name="Besteiro S."/>
            <person name="Sicheritz-Ponten T."/>
            <person name="Noel C.J."/>
            <person name="Dacks J.B."/>
            <person name="Foster P.G."/>
            <person name="Simillion C."/>
            <person name="Van de Peer Y."/>
            <person name="Miranda-Saavedra D."/>
            <person name="Barton G.J."/>
            <person name="Westrop G.D."/>
            <person name="Mueller S."/>
            <person name="Dessi D."/>
            <person name="Fiori P.L."/>
            <person name="Ren Q."/>
            <person name="Paulsen I."/>
            <person name="Zhang H."/>
            <person name="Bastida-Corcuera F.D."/>
            <person name="Simoes-Barbosa A."/>
            <person name="Brown M.T."/>
            <person name="Hayes R.D."/>
            <person name="Mukherjee M."/>
            <person name="Okumura C.Y."/>
            <person name="Schneider R."/>
            <person name="Smith A.J."/>
            <person name="Vanacova S."/>
            <person name="Villalvazo M."/>
            <person name="Haas B.J."/>
            <person name="Pertea M."/>
            <person name="Feldblyum T.V."/>
            <person name="Utterback T.R."/>
            <person name="Shu C.L."/>
            <person name="Osoegawa K."/>
            <person name="de Jong P.J."/>
            <person name="Hrdy I."/>
            <person name="Horvathova L."/>
            <person name="Zubacova Z."/>
            <person name="Dolezal P."/>
            <person name="Malik S.B."/>
            <person name="Logsdon J.M. Jr."/>
            <person name="Henze K."/>
            <person name="Gupta A."/>
            <person name="Wang C.C."/>
            <person name="Dunne R.L."/>
            <person name="Upcroft J.A."/>
            <person name="Upcroft P."/>
            <person name="White O."/>
            <person name="Salzberg S.L."/>
            <person name="Tang P."/>
            <person name="Chiu C.-H."/>
            <person name="Lee Y.-S."/>
            <person name="Embley T.M."/>
            <person name="Coombs G.H."/>
            <person name="Mottram J.C."/>
            <person name="Tachezy J."/>
            <person name="Fraser-Liggett C.M."/>
            <person name="Johnson P.J."/>
        </authorList>
    </citation>
    <scope>NUCLEOTIDE SEQUENCE [LARGE SCALE GENOMIC DNA]</scope>
    <source>
        <strain evidence="1">G3</strain>
    </source>
</reference>
<dbReference type="AlphaFoldDB" id="A2DYL1"/>
<dbReference type="RefSeq" id="XP_001326769.1">
    <property type="nucleotide sequence ID" value="XM_001326734.1"/>
</dbReference>
<evidence type="ECO:0000313" key="2">
    <source>
        <dbReference type="Proteomes" id="UP000001542"/>
    </source>
</evidence>
<dbReference type="VEuPathDB" id="TrichDB:TVAGG3_0320840"/>
<dbReference type="KEGG" id="tva:4772535"/>
<dbReference type="EMBL" id="DS113269">
    <property type="protein sequence ID" value="EAY14546.1"/>
    <property type="molecule type" value="Genomic_DNA"/>
</dbReference>
<reference evidence="1" key="1">
    <citation type="submission" date="2006-10" db="EMBL/GenBank/DDBJ databases">
        <authorList>
            <person name="Amadeo P."/>
            <person name="Zhao Q."/>
            <person name="Wortman J."/>
            <person name="Fraser-Liggett C."/>
            <person name="Carlton J."/>
        </authorList>
    </citation>
    <scope>NUCLEOTIDE SEQUENCE</scope>
    <source>
        <strain evidence="1">G3</strain>
    </source>
</reference>
<name>A2DYL1_TRIV3</name>
<dbReference type="InParanoid" id="A2DYL1"/>
<organism evidence="1 2">
    <name type="scientific">Trichomonas vaginalis (strain ATCC PRA-98 / G3)</name>
    <dbReference type="NCBI Taxonomy" id="412133"/>
    <lineage>
        <taxon>Eukaryota</taxon>
        <taxon>Metamonada</taxon>
        <taxon>Parabasalia</taxon>
        <taxon>Trichomonadida</taxon>
        <taxon>Trichomonadidae</taxon>
        <taxon>Trichomonas</taxon>
    </lineage>
</organism>
<gene>
    <name evidence="1" type="ORF">TVAG_388790</name>
</gene>
<proteinExistence type="predicted"/>
<sequence>MYIPYYADLMSMNQDYNDTFMSIYRLHTSDEHEIDIIFEKIKRNLVEPKIFSPTDIMATISNISKYNNRYYKSYYSLFKKLYEEYRPTKVPDITFAFDYFAYKDYGVILEKYKDLNTDFKWFESDQVSLDIHEDNTIYRSIINDDVDSLITFTRKFWFNSKQLLSSDFYPTSPLSLLEICCNYGSIRCFTFLRTKFKS</sequence>
<dbReference type="PANTHER" id="PTHR24182:SF13">
    <property type="entry name" value="LD18443P"/>
    <property type="match status" value="1"/>
</dbReference>
<protein>
    <recommendedName>
        <fullName evidence="3">DUF3447 domain-containing protein</fullName>
    </recommendedName>
</protein>
<evidence type="ECO:0000313" key="1">
    <source>
        <dbReference type="EMBL" id="EAY14546.1"/>
    </source>
</evidence>
<dbReference type="PANTHER" id="PTHR24182">
    <property type="entry name" value="ANKYRIN REPEAT AND SOCS BOX CONTAINING 4"/>
    <property type="match status" value="1"/>
</dbReference>
<dbReference type="Proteomes" id="UP000001542">
    <property type="component" value="Unassembled WGS sequence"/>
</dbReference>
<keyword evidence="2" id="KW-1185">Reference proteome</keyword>